<proteinExistence type="predicted"/>
<dbReference type="EMBL" id="KN826294">
    <property type="protein sequence ID" value="KIK79391.1"/>
    <property type="molecule type" value="Genomic_DNA"/>
</dbReference>
<reference evidence="1 2" key="1">
    <citation type="submission" date="2014-04" db="EMBL/GenBank/DDBJ databases">
        <authorList>
            <consortium name="DOE Joint Genome Institute"/>
            <person name="Kuo A."/>
            <person name="Kohler A."/>
            <person name="Jargeat P."/>
            <person name="Nagy L.G."/>
            <person name="Floudas D."/>
            <person name="Copeland A."/>
            <person name="Barry K.W."/>
            <person name="Cichocki N."/>
            <person name="Veneault-Fourrey C."/>
            <person name="LaButti K."/>
            <person name="Lindquist E.A."/>
            <person name="Lipzen A."/>
            <person name="Lundell T."/>
            <person name="Morin E."/>
            <person name="Murat C."/>
            <person name="Sun H."/>
            <person name="Tunlid A."/>
            <person name="Henrissat B."/>
            <person name="Grigoriev I.V."/>
            <person name="Hibbett D.S."/>
            <person name="Martin F."/>
            <person name="Nordberg H.P."/>
            <person name="Cantor M.N."/>
            <person name="Hua S.X."/>
        </authorList>
    </citation>
    <scope>NUCLEOTIDE SEQUENCE [LARGE SCALE GENOMIC DNA]</scope>
    <source>
        <strain evidence="1 2">Ve08.2h10</strain>
    </source>
</reference>
<dbReference type="InParanoid" id="A0A0D0D6V5"/>
<name>A0A0D0D6V5_9AGAM</name>
<sequence>MFTDSGQQFRIYVIVTLLIPEDLWVSISTFISRCMTLVSSVRFSASNTIRSRGGTEQHSKLSALWTGPSERDRLIFSSLVSLQSVKRIMQEARELEMILAPTIMLPLPRMTDSVGCIISTYCYLQKTFSDQWPFGARRQGICILLPDASRFLSLTTFLIDLHPLHKLSVARAVSQRV</sequence>
<dbReference type="AlphaFoldDB" id="A0A0D0D6V5"/>
<evidence type="ECO:0000313" key="1">
    <source>
        <dbReference type="EMBL" id="KIK79391.1"/>
    </source>
</evidence>
<reference evidence="2" key="2">
    <citation type="submission" date="2015-01" db="EMBL/GenBank/DDBJ databases">
        <title>Evolutionary Origins and Diversification of the Mycorrhizal Mutualists.</title>
        <authorList>
            <consortium name="DOE Joint Genome Institute"/>
            <consortium name="Mycorrhizal Genomics Consortium"/>
            <person name="Kohler A."/>
            <person name="Kuo A."/>
            <person name="Nagy L.G."/>
            <person name="Floudas D."/>
            <person name="Copeland A."/>
            <person name="Barry K.W."/>
            <person name="Cichocki N."/>
            <person name="Veneault-Fourrey C."/>
            <person name="LaButti K."/>
            <person name="Lindquist E.A."/>
            <person name="Lipzen A."/>
            <person name="Lundell T."/>
            <person name="Morin E."/>
            <person name="Murat C."/>
            <person name="Riley R."/>
            <person name="Ohm R."/>
            <person name="Sun H."/>
            <person name="Tunlid A."/>
            <person name="Henrissat B."/>
            <person name="Grigoriev I.V."/>
            <person name="Hibbett D.S."/>
            <person name="Martin F."/>
        </authorList>
    </citation>
    <scope>NUCLEOTIDE SEQUENCE [LARGE SCALE GENOMIC DNA]</scope>
    <source>
        <strain evidence="2">Ve08.2h10</strain>
    </source>
</reference>
<organism evidence="1 2">
    <name type="scientific">Paxillus rubicundulus Ve08.2h10</name>
    <dbReference type="NCBI Taxonomy" id="930991"/>
    <lineage>
        <taxon>Eukaryota</taxon>
        <taxon>Fungi</taxon>
        <taxon>Dikarya</taxon>
        <taxon>Basidiomycota</taxon>
        <taxon>Agaricomycotina</taxon>
        <taxon>Agaricomycetes</taxon>
        <taxon>Agaricomycetidae</taxon>
        <taxon>Boletales</taxon>
        <taxon>Paxilineae</taxon>
        <taxon>Paxillaceae</taxon>
        <taxon>Paxillus</taxon>
    </lineage>
</organism>
<accession>A0A0D0D6V5</accession>
<dbReference type="HOGENOM" id="CLU_1518374_0_0_1"/>
<protein>
    <submittedName>
        <fullName evidence="1">Uncharacterized protein</fullName>
    </submittedName>
</protein>
<evidence type="ECO:0000313" key="2">
    <source>
        <dbReference type="Proteomes" id="UP000054538"/>
    </source>
</evidence>
<gene>
    <name evidence="1" type="ORF">PAXRUDRAFT_281632</name>
</gene>
<keyword evidence="2" id="KW-1185">Reference proteome</keyword>
<dbReference type="Proteomes" id="UP000054538">
    <property type="component" value="Unassembled WGS sequence"/>
</dbReference>